<evidence type="ECO:0000256" key="8">
    <source>
        <dbReference type="ARBA" id="ARBA00023136"/>
    </source>
</evidence>
<evidence type="ECO:0000256" key="5">
    <source>
        <dbReference type="ARBA" id="ARBA00022737"/>
    </source>
</evidence>
<dbReference type="InterPro" id="IPR011990">
    <property type="entry name" value="TPR-like_helical_dom_sf"/>
</dbReference>
<name>A0A840Y5I4_9PROT</name>
<dbReference type="EMBL" id="JACIJD010000014">
    <property type="protein sequence ID" value="MBB5695080.1"/>
    <property type="molecule type" value="Genomic_DNA"/>
</dbReference>
<dbReference type="Pfam" id="PF05420">
    <property type="entry name" value="BCSC_C"/>
    <property type="match status" value="1"/>
</dbReference>
<evidence type="ECO:0000256" key="7">
    <source>
        <dbReference type="ARBA" id="ARBA00022916"/>
    </source>
</evidence>
<evidence type="ECO:0000256" key="6">
    <source>
        <dbReference type="ARBA" id="ARBA00022803"/>
    </source>
</evidence>
<feature type="signal peptide" evidence="11">
    <location>
        <begin position="1"/>
        <end position="28"/>
    </location>
</feature>
<dbReference type="InterPro" id="IPR003921">
    <property type="entry name" value="Cell_synth_C"/>
</dbReference>
<dbReference type="InterPro" id="IPR008410">
    <property type="entry name" value="BCSC_C"/>
</dbReference>
<keyword evidence="8" id="KW-0472">Membrane</keyword>
<evidence type="ECO:0000256" key="10">
    <source>
        <dbReference type="PROSITE-ProRule" id="PRU00339"/>
    </source>
</evidence>
<dbReference type="UniPathway" id="UPA00694"/>
<dbReference type="RefSeq" id="WP_184520273.1">
    <property type="nucleotide sequence ID" value="NZ_JACIJD010000014.1"/>
</dbReference>
<feature type="chain" id="PRO_5032559103" evidence="11">
    <location>
        <begin position="29"/>
        <end position="1252"/>
    </location>
</feature>
<evidence type="ECO:0000256" key="11">
    <source>
        <dbReference type="SAM" id="SignalP"/>
    </source>
</evidence>
<dbReference type="SMART" id="SM00028">
    <property type="entry name" value="TPR"/>
    <property type="match status" value="3"/>
</dbReference>
<reference evidence="13 14" key="1">
    <citation type="submission" date="2020-08" db="EMBL/GenBank/DDBJ databases">
        <title>Genomic Encyclopedia of Type Strains, Phase IV (KMG-IV): sequencing the most valuable type-strain genomes for metagenomic binning, comparative biology and taxonomic classification.</title>
        <authorList>
            <person name="Goeker M."/>
        </authorList>
    </citation>
    <scope>NUCLEOTIDE SEQUENCE [LARGE SCALE GENOMIC DNA]</scope>
    <source>
        <strain evidence="13 14">DSM 25622</strain>
    </source>
</reference>
<dbReference type="GO" id="GO:0030244">
    <property type="term" value="P:cellulose biosynthetic process"/>
    <property type="evidence" value="ECO:0007669"/>
    <property type="project" value="UniProtKB-KW"/>
</dbReference>
<keyword evidence="7" id="KW-0135">Cellulose biosynthesis</keyword>
<dbReference type="AlphaFoldDB" id="A0A840Y5I4"/>
<evidence type="ECO:0000256" key="1">
    <source>
        <dbReference type="ARBA" id="ARBA00004339"/>
    </source>
</evidence>
<comment type="similarity">
    <text evidence="3">Belongs to the AcsC/BcsC family.</text>
</comment>
<evidence type="ECO:0000256" key="9">
    <source>
        <dbReference type="ARBA" id="ARBA00023237"/>
    </source>
</evidence>
<keyword evidence="9" id="KW-0998">Cell outer membrane</keyword>
<dbReference type="Gene3D" id="1.25.40.10">
    <property type="entry name" value="Tetratricopeptide repeat domain"/>
    <property type="match status" value="4"/>
</dbReference>
<dbReference type="Pfam" id="PF14559">
    <property type="entry name" value="TPR_19"/>
    <property type="match status" value="2"/>
</dbReference>
<feature type="domain" description="Cellulose synthase operon C C-terminal" evidence="12">
    <location>
        <begin position="912"/>
        <end position="1250"/>
    </location>
</feature>
<dbReference type="Proteomes" id="UP000580654">
    <property type="component" value="Unassembled WGS sequence"/>
</dbReference>
<gene>
    <name evidence="13" type="ORF">FHS87_003134</name>
</gene>
<protein>
    <submittedName>
        <fullName evidence="13">Tfp pilus assembly protein PilF</fullName>
    </submittedName>
</protein>
<evidence type="ECO:0000256" key="3">
    <source>
        <dbReference type="ARBA" id="ARBA00005886"/>
    </source>
</evidence>
<dbReference type="PRINTS" id="PR01441">
    <property type="entry name" value="CELLSNTHASEC"/>
</dbReference>
<dbReference type="SUPFAM" id="SSF48452">
    <property type="entry name" value="TPR-like"/>
    <property type="match status" value="3"/>
</dbReference>
<comment type="caution">
    <text evidence="13">The sequence shown here is derived from an EMBL/GenBank/DDBJ whole genome shotgun (WGS) entry which is preliminary data.</text>
</comment>
<feature type="repeat" description="TPR" evidence="10">
    <location>
        <begin position="314"/>
        <end position="347"/>
    </location>
</feature>
<comment type="subcellular location">
    <subcellularLocation>
        <location evidence="1">Cell outer membrane</location>
        <topology evidence="1">Peripheral membrane protein</topology>
    </subcellularLocation>
</comment>
<evidence type="ECO:0000256" key="4">
    <source>
        <dbReference type="ARBA" id="ARBA00022729"/>
    </source>
</evidence>
<comment type="pathway">
    <text evidence="2">Glycan metabolism; bacterial cellulose biosynthesis.</text>
</comment>
<dbReference type="GO" id="GO:0009279">
    <property type="term" value="C:cell outer membrane"/>
    <property type="evidence" value="ECO:0007669"/>
    <property type="project" value="UniProtKB-SubCell"/>
</dbReference>
<dbReference type="PROSITE" id="PS50005">
    <property type="entry name" value="TPR"/>
    <property type="match status" value="1"/>
</dbReference>
<evidence type="ECO:0000256" key="2">
    <source>
        <dbReference type="ARBA" id="ARBA00005186"/>
    </source>
</evidence>
<dbReference type="Pfam" id="PF13432">
    <property type="entry name" value="TPR_16"/>
    <property type="match status" value="1"/>
</dbReference>
<evidence type="ECO:0000313" key="14">
    <source>
        <dbReference type="Proteomes" id="UP000580654"/>
    </source>
</evidence>
<sequence length="1252" mass="130216">MGEHRRGRARGALGVALALAAWHGQASAQAPTNSPAALDVLVRQAERWLSQDRTELAAPAVERALAVAPDDPAVLSVAARLEVARGNREAANAFLARLRTVGGSSEQQSQAEGAVRGASLDRAAIDEARRLAREGRTEAAAQRYRQIFGAQGPTEPYALEYYQTLSGTDAGAAEGQRGLAALAARPGATDRMRLAHAQALTYSAATRAEGIRRLGELAGRPEIGAEARQSWQAALGFAGNDPAAAPAVEAYLQRFPDDAEMRRRLEALRAAPQATPTDPNAVVRQSAFARLDAGGVGEAARGFEAALAADPNDADALGGLGVVRLRQGNNPEARRLLERAVAADPSRAQQWQRALDAASYSGDLAEAQAKLRRNDLDGADVAARRAAMREVNDRSDAELVLGELALRRNDPQGAEARFRTALSRRPGFGAAQQGLNAALRAQGRPAAFALPQPASSAPTSPGNAQANAYRAEAGRTADAAAAAALLRNAVAAAPEDPWTRLDLARALRRQGRGAEARAVVDELAARDSGADATFAAALLAEEDNRLADADLLLSRIPPQRRSPDMSRLAARIRGQREVASAAALLPMSPIEGRSRLLTLAARPDPTGSTAVAVIKALGEANDRAGAAEAARVALANRAGTAMAARIAIAGALLGVGLEAEATALAGEAELSGATAEQRRDLAAIRSGAAIRASDRLNEAGDQANAFERLRPVLADDPANSDAGLALSRLYLGARRPEDALRVAEAVLVRDPRNLEARRAAVEAALAIGDRTRAEGLLAGAQANSPRDSRVALLEARVARASGDEARARRALEMAETQRAAELGGSARAASAAPAAVPVAGLANPFARTSLGATTAPAAIAQPSDPIMRQIAAEAGALRAETGTLLTGAITGRVRSGDAGLDRLRELGATFQGEISPGSLGGRLTASVQPVTIESGSPSTSVQALRRYGSNAVDTSLADRASTLASARGTSASGVALALNYVRNDWLKVDVGTTPLGFRNSNIVGGIELAPALSDRLRLRFAGERRAVTDSLLSWAGAVDDRTGARWGSVMRTVGRGQVEVPIGAGFAYAGGGYASFDGEGVANNTRVEAGAGLSMPLVKTASGELTGGVDLVYFGYDRNLRYFTLGHGGYFSPQQYTALNIPVDYRGRAGDVTYRVGATAGYAAYREDRAPLFPNNPALQSQAEALATSSAGSGAPFNAFYAGQSQSGFVGGVRAELDWAISPGLTLGGAVRYDKAANFDETRVLLRLQNRF</sequence>
<evidence type="ECO:0000259" key="12">
    <source>
        <dbReference type="Pfam" id="PF05420"/>
    </source>
</evidence>
<keyword evidence="14" id="KW-1185">Reference proteome</keyword>
<dbReference type="GO" id="GO:0006011">
    <property type="term" value="P:UDP-alpha-D-glucose metabolic process"/>
    <property type="evidence" value="ECO:0007669"/>
    <property type="project" value="InterPro"/>
</dbReference>
<keyword evidence="4 11" id="KW-0732">Signal</keyword>
<keyword evidence="6 10" id="KW-0802">TPR repeat</keyword>
<keyword evidence="5" id="KW-0677">Repeat</keyword>
<organism evidence="13 14">
    <name type="scientific">Muricoccus pecuniae</name>
    <dbReference type="NCBI Taxonomy" id="693023"/>
    <lineage>
        <taxon>Bacteria</taxon>
        <taxon>Pseudomonadati</taxon>
        <taxon>Pseudomonadota</taxon>
        <taxon>Alphaproteobacteria</taxon>
        <taxon>Acetobacterales</taxon>
        <taxon>Roseomonadaceae</taxon>
        <taxon>Muricoccus</taxon>
    </lineage>
</organism>
<proteinExistence type="inferred from homology"/>
<dbReference type="InterPro" id="IPR019734">
    <property type="entry name" value="TPR_rpt"/>
</dbReference>
<accession>A0A840Y5I4</accession>
<evidence type="ECO:0000313" key="13">
    <source>
        <dbReference type="EMBL" id="MBB5695080.1"/>
    </source>
</evidence>